<proteinExistence type="predicted"/>
<evidence type="ECO:0000313" key="2">
    <source>
        <dbReference type="EMBL" id="MBO1305960.1"/>
    </source>
</evidence>
<evidence type="ECO:0000313" key="3">
    <source>
        <dbReference type="Proteomes" id="UP000664601"/>
    </source>
</evidence>
<dbReference type="Proteomes" id="UP000664601">
    <property type="component" value="Unassembled WGS sequence"/>
</dbReference>
<keyword evidence="1" id="KW-0472">Membrane</keyword>
<gene>
    <name evidence="2" type="ORF">JZO70_07300</name>
</gene>
<organism evidence="2 3">
    <name type="scientific">Candidatus Enterococcus moelleringii</name>
    <dbReference type="NCBI Taxonomy" id="2815325"/>
    <lineage>
        <taxon>Bacteria</taxon>
        <taxon>Bacillati</taxon>
        <taxon>Bacillota</taxon>
        <taxon>Bacilli</taxon>
        <taxon>Lactobacillales</taxon>
        <taxon>Enterococcaceae</taxon>
        <taxon>Enterococcus</taxon>
    </lineage>
</organism>
<feature type="transmembrane region" description="Helical" evidence="1">
    <location>
        <begin position="44"/>
        <end position="63"/>
    </location>
</feature>
<keyword evidence="1" id="KW-0812">Transmembrane</keyword>
<keyword evidence="3" id="KW-1185">Reference proteome</keyword>
<dbReference type="RefSeq" id="WP_207672892.1">
    <property type="nucleotide sequence ID" value="NZ_JAFREM010000012.1"/>
</dbReference>
<reference evidence="2 3" key="1">
    <citation type="submission" date="2021-03" db="EMBL/GenBank/DDBJ databases">
        <title>Enterococcal diversity collection.</title>
        <authorList>
            <person name="Gilmore M.S."/>
            <person name="Schwartzman J."/>
            <person name="Van Tyne D."/>
            <person name="Martin M."/>
            <person name="Earl A.M."/>
            <person name="Manson A.L."/>
            <person name="Straub T."/>
            <person name="Salamzade R."/>
            <person name="Saavedra J."/>
            <person name="Lebreton F."/>
            <person name="Prichula J."/>
            <person name="Schaufler K."/>
            <person name="Gaca A."/>
            <person name="Sgardioli B."/>
            <person name="Wagenaar J."/>
            <person name="Strong T."/>
        </authorList>
    </citation>
    <scope>NUCLEOTIDE SEQUENCE [LARGE SCALE GENOMIC DNA]</scope>
    <source>
        <strain evidence="2 3">669A</strain>
    </source>
</reference>
<accession>A0ABS3L8M9</accession>
<feature type="transmembrane region" description="Helical" evidence="1">
    <location>
        <begin position="87"/>
        <end position="109"/>
    </location>
</feature>
<comment type="caution">
    <text evidence="2">The sequence shown here is derived from an EMBL/GenBank/DDBJ whole genome shotgun (WGS) entry which is preliminary data.</text>
</comment>
<evidence type="ECO:0008006" key="4">
    <source>
        <dbReference type="Google" id="ProtNLM"/>
    </source>
</evidence>
<keyword evidence="1" id="KW-1133">Transmembrane helix</keyword>
<evidence type="ECO:0000256" key="1">
    <source>
        <dbReference type="SAM" id="Phobius"/>
    </source>
</evidence>
<feature type="transmembrane region" description="Helical" evidence="1">
    <location>
        <begin position="7"/>
        <end position="32"/>
    </location>
</feature>
<sequence>MSNTTLVLFLCVGIILISSSFMCYYVYSLVLIDAKARGLERPKLWALLSAGGQSGQGMLLYLIKRRKYDVQLKPSQQAEMDQLKRKIVALILISTVAIVFFVFTVLPIMF</sequence>
<protein>
    <recommendedName>
        <fullName evidence="4">DUF3899 domain-containing protein</fullName>
    </recommendedName>
</protein>
<name>A0ABS3L8M9_9ENTE</name>
<dbReference type="EMBL" id="JAFREM010000012">
    <property type="protein sequence ID" value="MBO1305960.1"/>
    <property type="molecule type" value="Genomic_DNA"/>
</dbReference>